<evidence type="ECO:0000313" key="5">
    <source>
        <dbReference type="EMBL" id="MBP1473134.1"/>
    </source>
</evidence>
<feature type="chain" id="PRO_5045559426" evidence="3">
    <location>
        <begin position="21"/>
        <end position="224"/>
    </location>
</feature>
<keyword evidence="3" id="KW-0732">Signal</keyword>
<protein>
    <submittedName>
        <fullName evidence="5">Outer membrane beta-barrel protein</fullName>
    </submittedName>
</protein>
<reference evidence="5 6" key="1">
    <citation type="submission" date="2021-04" db="EMBL/GenBank/DDBJ databases">
        <authorList>
            <person name="Huq M.A."/>
        </authorList>
    </citation>
    <scope>NUCLEOTIDE SEQUENCE [LARGE SCALE GENOMIC DNA]</scope>
    <source>
        <strain evidence="5 6">MAH-13</strain>
    </source>
</reference>
<feature type="domain" description="Outer membrane protein OmpA-like transmembrane" evidence="4">
    <location>
        <begin position="22"/>
        <end position="222"/>
    </location>
</feature>
<feature type="signal peptide" evidence="3">
    <location>
        <begin position="1"/>
        <end position="20"/>
    </location>
</feature>
<comment type="caution">
    <text evidence="5">The sequence shown here is derived from an EMBL/GenBank/DDBJ whole genome shotgun (WGS) entry which is preliminary data.</text>
</comment>
<dbReference type="SUPFAM" id="SSF56925">
    <property type="entry name" value="OMPA-like"/>
    <property type="match status" value="1"/>
</dbReference>
<keyword evidence="2" id="KW-0626">Porin</keyword>
<dbReference type="Pfam" id="PF01389">
    <property type="entry name" value="OmpA_membrane"/>
    <property type="match status" value="1"/>
</dbReference>
<organism evidence="5 6">
    <name type="scientific">Frateuria flava</name>
    <dbReference type="NCBI Taxonomy" id="2821489"/>
    <lineage>
        <taxon>Bacteria</taxon>
        <taxon>Pseudomonadati</taxon>
        <taxon>Pseudomonadota</taxon>
        <taxon>Gammaproteobacteria</taxon>
        <taxon>Lysobacterales</taxon>
        <taxon>Rhodanobacteraceae</taxon>
        <taxon>Frateuria</taxon>
    </lineage>
</organism>
<evidence type="ECO:0000256" key="2">
    <source>
        <dbReference type="ARBA" id="ARBA00023114"/>
    </source>
</evidence>
<gene>
    <name evidence="5" type="ORF">J7I44_02415</name>
</gene>
<dbReference type="InterPro" id="IPR011250">
    <property type="entry name" value="OMP/PagP_B-barrel"/>
</dbReference>
<dbReference type="InterPro" id="IPR000498">
    <property type="entry name" value="OmpA-like_TM_dom"/>
</dbReference>
<keyword evidence="6" id="KW-1185">Reference proteome</keyword>
<comment type="similarity">
    <text evidence="1">Belongs to the outer membrane OOP (TC 1.B.6) superfamily. OmpA family.</text>
</comment>
<evidence type="ECO:0000256" key="1">
    <source>
        <dbReference type="ARBA" id="ARBA00005710"/>
    </source>
</evidence>
<dbReference type="Proteomes" id="UP000823790">
    <property type="component" value="Unassembled WGS sequence"/>
</dbReference>
<name>A0ABS4DJA3_9GAMM</name>
<keyword evidence="2" id="KW-0812">Transmembrane</keyword>
<dbReference type="Gene3D" id="2.40.160.20">
    <property type="match status" value="1"/>
</dbReference>
<dbReference type="RefSeq" id="WP_209615135.1">
    <property type="nucleotide sequence ID" value="NZ_JAGJRS010000005.1"/>
</dbReference>
<evidence type="ECO:0000256" key="3">
    <source>
        <dbReference type="SAM" id="SignalP"/>
    </source>
</evidence>
<sequence length="224" mass="24921">MKSFLAVLLLASAMCGSAQAAQSQPWYVGAGIATDSFSLHATEAERHLPFTDPFGNPLSQDQYRFDESTTGYQFFGGYKFNPYIAAELNYVNFGDVKRVGSFNIPPGTPISGVLDSSTKFQARGLGLSVLGIWPIDDTLDMFAQVGMMRWRIRAPYTLHLNGMEIDSGTGTDWGNNLFLGLGGTYHWEHVGVRLQYQRYTFDHPFDSTNDTDADVFTLSMLYSF</sequence>
<dbReference type="EMBL" id="JAGJRS010000005">
    <property type="protein sequence ID" value="MBP1473134.1"/>
    <property type="molecule type" value="Genomic_DNA"/>
</dbReference>
<keyword evidence="2" id="KW-0406">Ion transport</keyword>
<accession>A0ABS4DJA3</accession>
<evidence type="ECO:0000259" key="4">
    <source>
        <dbReference type="Pfam" id="PF01389"/>
    </source>
</evidence>
<evidence type="ECO:0000313" key="6">
    <source>
        <dbReference type="Proteomes" id="UP000823790"/>
    </source>
</evidence>
<keyword evidence="2" id="KW-0813">Transport</keyword>
<proteinExistence type="inferred from homology"/>